<dbReference type="Gene3D" id="3.40.50.1820">
    <property type="entry name" value="alpha/beta hydrolase"/>
    <property type="match status" value="1"/>
</dbReference>
<name>A0A9P3GGM3_9APHY</name>
<gene>
    <name evidence="2" type="ORF">PsYK624_107470</name>
</gene>
<reference evidence="2 3" key="1">
    <citation type="submission" date="2021-08" db="EMBL/GenBank/DDBJ databases">
        <title>Draft Genome Sequence of Phanerochaete sordida strain YK-624.</title>
        <authorList>
            <person name="Mori T."/>
            <person name="Dohra H."/>
            <person name="Suzuki T."/>
            <person name="Kawagishi H."/>
            <person name="Hirai H."/>
        </authorList>
    </citation>
    <scope>NUCLEOTIDE SEQUENCE [LARGE SCALE GENOMIC DNA]</scope>
    <source>
        <strain evidence="2 3">YK-624</strain>
    </source>
</reference>
<dbReference type="InterPro" id="IPR000383">
    <property type="entry name" value="Xaa-Pro-like_dom"/>
</dbReference>
<dbReference type="PANTHER" id="PTHR42103">
    <property type="entry name" value="ALPHA/BETA-HYDROLASES SUPERFAMILY PROTEIN"/>
    <property type="match status" value="1"/>
</dbReference>
<evidence type="ECO:0000259" key="1">
    <source>
        <dbReference type="Pfam" id="PF02129"/>
    </source>
</evidence>
<protein>
    <submittedName>
        <fullName evidence="2">Alpha/beta hydrolase</fullName>
    </submittedName>
</protein>
<keyword evidence="2" id="KW-0378">Hydrolase</keyword>
<dbReference type="Proteomes" id="UP000703269">
    <property type="component" value="Unassembled WGS sequence"/>
</dbReference>
<accession>A0A9P3GGM3</accession>
<proteinExistence type="predicted"/>
<dbReference type="SUPFAM" id="SSF53474">
    <property type="entry name" value="alpha/beta-Hydrolases"/>
    <property type="match status" value="1"/>
</dbReference>
<dbReference type="AlphaFoldDB" id="A0A9P3GGM3"/>
<evidence type="ECO:0000313" key="3">
    <source>
        <dbReference type="Proteomes" id="UP000703269"/>
    </source>
</evidence>
<dbReference type="InterPro" id="IPR029058">
    <property type="entry name" value="AB_hydrolase_fold"/>
</dbReference>
<dbReference type="OrthoDB" id="10260961at2759"/>
<organism evidence="2 3">
    <name type="scientific">Phanerochaete sordida</name>
    <dbReference type="NCBI Taxonomy" id="48140"/>
    <lineage>
        <taxon>Eukaryota</taxon>
        <taxon>Fungi</taxon>
        <taxon>Dikarya</taxon>
        <taxon>Basidiomycota</taxon>
        <taxon>Agaricomycotina</taxon>
        <taxon>Agaricomycetes</taxon>
        <taxon>Polyporales</taxon>
        <taxon>Phanerochaetaceae</taxon>
        <taxon>Phanerochaete</taxon>
    </lineage>
</organism>
<keyword evidence="3" id="KW-1185">Reference proteome</keyword>
<dbReference type="PANTHER" id="PTHR42103:SF2">
    <property type="entry name" value="AB HYDROLASE-1 DOMAIN-CONTAINING PROTEIN"/>
    <property type="match status" value="1"/>
</dbReference>
<feature type="domain" description="Xaa-Pro dipeptidyl-peptidase-like" evidence="1">
    <location>
        <begin position="51"/>
        <end position="128"/>
    </location>
</feature>
<comment type="caution">
    <text evidence="2">The sequence shown here is derived from an EMBL/GenBank/DDBJ whole genome shotgun (WGS) entry which is preliminary data.</text>
</comment>
<sequence>MSTLRAFSHEQIVLPSGLKLEVSLSLPPETLSSPLSKLAICLHPWSWLGGRMDDPVLHALKAPLSRAGYCVLRYNSRGVGQSTGWPSLTGTQEARDLEELASWAAAQLPGLTSLVIAGYSHGALVASLFPPPPPSSQVKVTHILLSYPLGPRAWLTAFRGRHYTAALDALARDPRANVLVVYGDHDEFTGAQSYDDWVEGLRRENDGEGKARLQILRIEGANHFWVDPDAREQMLRAVQQWIP</sequence>
<dbReference type="EMBL" id="BPQB01000041">
    <property type="protein sequence ID" value="GJE94577.1"/>
    <property type="molecule type" value="Genomic_DNA"/>
</dbReference>
<evidence type="ECO:0000313" key="2">
    <source>
        <dbReference type="EMBL" id="GJE94577.1"/>
    </source>
</evidence>
<dbReference type="GO" id="GO:0016787">
    <property type="term" value="F:hydrolase activity"/>
    <property type="evidence" value="ECO:0007669"/>
    <property type="project" value="UniProtKB-KW"/>
</dbReference>
<dbReference type="Pfam" id="PF02129">
    <property type="entry name" value="Peptidase_S15"/>
    <property type="match status" value="1"/>
</dbReference>